<geneLocation type="plasmid" evidence="1 2">
    <name>unnamed3</name>
</geneLocation>
<name>A0A1B1CMG9_RHILE</name>
<sequence length="61" mass="6538">MDHFLPGRWVSAEPAAVFAALLAFGSRRTFDAAEAALLLVTSDFAKPFTSFPGFLTTVSCL</sequence>
<evidence type="ECO:0000313" key="1">
    <source>
        <dbReference type="EMBL" id="ANP90954.1"/>
    </source>
</evidence>
<proteinExistence type="predicted"/>
<keyword evidence="1" id="KW-0614">Plasmid</keyword>
<dbReference type="Proteomes" id="UP000092691">
    <property type="component" value="Plasmid unnamed3"/>
</dbReference>
<gene>
    <name evidence="1" type="ORF">BA011_34205</name>
</gene>
<reference evidence="1 2" key="1">
    <citation type="submission" date="2016-06" db="EMBL/GenBank/DDBJ databases">
        <title>Microsymbionts genomes from the relict species Vavilovia formosa.</title>
        <authorList>
            <person name="Chirak E."/>
            <person name="Kimeklis A."/>
            <person name="Andronov E."/>
        </authorList>
    </citation>
    <scope>NUCLEOTIDE SEQUENCE [LARGE SCALE GENOMIC DNA]</scope>
    <source>
        <strain evidence="1 2">Vaf10</strain>
        <plasmid evidence="2">Plasmid unnamed3</plasmid>
    </source>
</reference>
<evidence type="ECO:0000313" key="2">
    <source>
        <dbReference type="Proteomes" id="UP000092691"/>
    </source>
</evidence>
<protein>
    <submittedName>
        <fullName evidence="1">Uncharacterized protein</fullName>
    </submittedName>
</protein>
<dbReference type="EMBL" id="CP016290">
    <property type="protein sequence ID" value="ANP90954.1"/>
    <property type="molecule type" value="Genomic_DNA"/>
</dbReference>
<organism evidence="1 2">
    <name type="scientific">Rhizobium leguminosarum</name>
    <dbReference type="NCBI Taxonomy" id="384"/>
    <lineage>
        <taxon>Bacteria</taxon>
        <taxon>Pseudomonadati</taxon>
        <taxon>Pseudomonadota</taxon>
        <taxon>Alphaproteobacteria</taxon>
        <taxon>Hyphomicrobiales</taxon>
        <taxon>Rhizobiaceae</taxon>
        <taxon>Rhizobium/Agrobacterium group</taxon>
        <taxon>Rhizobium</taxon>
    </lineage>
</organism>
<dbReference type="AlphaFoldDB" id="A0A1B1CMG9"/>
<accession>A0A1B1CMG9</accession>